<dbReference type="CDD" id="cd06695">
    <property type="entry name" value="PDZ3_PTPN13_FRMPD2-like"/>
    <property type="match status" value="1"/>
</dbReference>
<dbReference type="InterPro" id="IPR000387">
    <property type="entry name" value="Tyr_Pase_dom"/>
</dbReference>
<evidence type="ECO:0000256" key="5">
    <source>
        <dbReference type="ARBA" id="ARBA00022737"/>
    </source>
</evidence>
<feature type="domain" description="PDZ" evidence="12">
    <location>
        <begin position="749"/>
        <end position="834"/>
    </location>
</feature>
<dbReference type="Gene3D" id="3.90.190.10">
    <property type="entry name" value="Protein tyrosine phosphatase superfamily"/>
    <property type="match status" value="1"/>
</dbReference>
<dbReference type="PROSITE" id="PS00383">
    <property type="entry name" value="TYR_PHOSPHATASE_1"/>
    <property type="match status" value="1"/>
</dbReference>
<feature type="domain" description="Tyrosine-protein phosphatase" evidence="9">
    <location>
        <begin position="1173"/>
        <end position="1426"/>
    </location>
</feature>
<evidence type="ECO:0000256" key="1">
    <source>
        <dbReference type="ARBA" id="ARBA00004123"/>
    </source>
</evidence>
<dbReference type="PROSITE" id="PS51377">
    <property type="entry name" value="KIND"/>
    <property type="match status" value="1"/>
</dbReference>
<dbReference type="SUPFAM" id="SSF54236">
    <property type="entry name" value="Ubiquitin-like"/>
    <property type="match status" value="1"/>
</dbReference>
<evidence type="ECO:0000313" key="15">
    <source>
        <dbReference type="Proteomes" id="UP000010552"/>
    </source>
</evidence>
<evidence type="ECO:0000256" key="3">
    <source>
        <dbReference type="ARBA" id="ARBA00009649"/>
    </source>
</evidence>
<feature type="region of interest" description="Disordered" evidence="8">
    <location>
        <begin position="990"/>
        <end position="1014"/>
    </location>
</feature>
<dbReference type="Pfam" id="PF00595">
    <property type="entry name" value="PDZ"/>
    <property type="match status" value="3"/>
</dbReference>
<evidence type="ECO:0000256" key="8">
    <source>
        <dbReference type="SAM" id="MobiDB-lite"/>
    </source>
</evidence>
<comment type="similarity">
    <text evidence="3">Belongs to the protein-tyrosine phosphatase family. Non-receptor class subfamily.</text>
</comment>
<feature type="domain" description="FERM" evidence="11">
    <location>
        <begin position="201"/>
        <end position="525"/>
    </location>
</feature>
<keyword evidence="4" id="KW-0963">Cytoplasm</keyword>
<dbReference type="InterPro" id="IPR014352">
    <property type="entry name" value="FERM/acyl-CoA-bd_prot_sf"/>
</dbReference>
<dbReference type="EMBL" id="KB030894">
    <property type="protein sequence ID" value="ELK08337.1"/>
    <property type="molecule type" value="Genomic_DNA"/>
</dbReference>
<evidence type="ECO:0000256" key="6">
    <source>
        <dbReference type="ARBA" id="ARBA00023212"/>
    </source>
</evidence>
<dbReference type="eggNOG" id="KOG3528">
    <property type="taxonomic scope" value="Eukaryota"/>
</dbReference>
<dbReference type="InterPro" id="IPR001478">
    <property type="entry name" value="PDZ"/>
</dbReference>
<dbReference type="InterPro" id="IPR000242">
    <property type="entry name" value="PTP_cat"/>
</dbReference>
<feature type="domain" description="PDZ" evidence="12">
    <location>
        <begin position="877"/>
        <end position="965"/>
    </location>
</feature>
<evidence type="ECO:0000259" key="10">
    <source>
        <dbReference type="PROSITE" id="PS50056"/>
    </source>
</evidence>
<dbReference type="Gene3D" id="1.20.80.10">
    <property type="match status" value="1"/>
</dbReference>
<sequence length="1434" mass="160518">MNPASVTLASALQVKGEALSEEEIWSLLSLAAEHLLEDLRKGSSDYVVCPCSTLLSASGSLSFQSHISHIEAALFKAPELLQQQNDDEQPDASQAHVYSLGTTLYWSAGFHVPPNQSLQLLEPLHSVLLTMCEDQPHRRLPLQSVLEACQVHREVAVYPASANLHIKRLVGLVLGTISESLAESVDLSSALPLTICATMNKDLCVILLSGQCLEVKCDITSTVGAVFNAVMSFTNLGELTYFGLAYLKGKEFFFLDNQITLCKIAPEGWSEQPQKTSSRAFTLFLRIKFYVSHYGLLQQSWTRHQFYLQLRKDILEEKMYCNDEMLLQLGVLALQAEFGSYPEEVNLPIFHLTLKRPDVPGSQLPSSQQVERKAYFRVEDYIPASLIERMTALRVQVQVSEMHRLSPVLCEEDAELEFLRVTQQLPEYGVLVYQVLPEKTRPEGEMALGICAKGVIIYEVKNNSRIATLRFQWREIGKISTYRKKFTITSSITGKKHTFVTDSAKTCKYLLGLCSAQHSFNAQMNAPRVASDYNKCMQMVNMSRSYLAQSKPLTWIQRLSCSENVLFTPRQKDTVGGLLCTSLDNFTMDTSRETGALAISGSPSTGQEQLENICLIQKPMTCGPFSGQSIQSMCTGSQKKRKSFTAELDREIVHVTLNRDPHRGFGFVINEGEDVGKVDPGIFISSIIPGGPAEKAKKIKPGGQILALNHISLEGFTFDMAVRMIQNSPDNIELIISQSKEANAGGIYFVELAKEDGTFGFSITGGVNTSVLYGGIYIKSIVPGGPAAKEGQILQGDRLLQVNGVSMCGLTHKQAVQCLKGSGEVARLVLERRGPRTAQQCPVNNRMGDECMAVSLATALPGRPASCVSVTDGPKFEVKLKKNASGLGFSFVQMERESCSRLKNDLVRIKRLFPGQPAEENGAIAAGDIILAVNGRSTEGLVFQEVLHLLRGASQEVTLLLCRPPPGVLPEMDQGWQTPELLADKEFTRATCTDSEQSPSMDQEDSWRDSVSPDAGDGLGLKLESFQQATREAQWDHDIERPWATSLMRPGDSHPHLCRLYQEVDSGASATCLEKDVRQNCYSVCDIRRLESESERSMWTASGSFLRDKWSSEDDELAGPSHTVSSRLHGIQIVSERELAQLAQVRPLIFSFHEQSAIKDCFKMLQKKVEYEIIQEFMDLEYKNLTGEFNSGNEPCNRDKNRYRDILPYDSTRVPLGENKDYINANYIRIINAGEEYFYIATQGPLPGTTDDFWQMVLENNANIIVMITREIEDRIIKCHHYWPISMKEPLELRNCHIFLENYQILQYFIIRIFQVVRKSTGSRHIVKQLQFTNWPDHGTPASVDGFIKFVRYVRKSHLTGPIIVHCSAGVGRTGVFLCVDVVFSAIEKNFSFNIKNIVAQMREQRYGMIQTKEQYCFCYKIVLEVLRKIVTFN</sequence>
<dbReference type="Gene3D" id="2.30.42.10">
    <property type="match status" value="3"/>
</dbReference>
<keyword evidence="15" id="KW-1185">Reference proteome</keyword>
<dbReference type="InterPro" id="IPR018980">
    <property type="entry name" value="FERM_PH-like_C"/>
</dbReference>
<dbReference type="InterPro" id="IPR029071">
    <property type="entry name" value="Ubiquitin-like_domsf"/>
</dbReference>
<dbReference type="SMART" id="SM00750">
    <property type="entry name" value="KIND"/>
    <property type="match status" value="1"/>
</dbReference>
<dbReference type="GO" id="GO:0004725">
    <property type="term" value="F:protein tyrosine phosphatase activity"/>
    <property type="evidence" value="ECO:0007669"/>
    <property type="project" value="InterPro"/>
</dbReference>
<dbReference type="Gene3D" id="2.30.29.30">
    <property type="entry name" value="Pleckstrin-homology domain (PH domain)/Phosphotyrosine-binding domain (PTB)"/>
    <property type="match status" value="1"/>
</dbReference>
<dbReference type="InterPro" id="IPR011993">
    <property type="entry name" value="PH-like_dom_sf"/>
</dbReference>
<dbReference type="InterPro" id="IPR000299">
    <property type="entry name" value="FERM_domain"/>
</dbReference>
<dbReference type="PROSITE" id="PS50106">
    <property type="entry name" value="PDZ"/>
    <property type="match status" value="3"/>
</dbReference>
<feature type="compositionally biased region" description="Polar residues" evidence="8">
    <location>
        <begin position="990"/>
        <end position="1001"/>
    </location>
</feature>
<dbReference type="InterPro" id="IPR019748">
    <property type="entry name" value="FERM_central"/>
</dbReference>
<dbReference type="PROSITE" id="PS50056">
    <property type="entry name" value="TYR_PHOSPHATASE_2"/>
    <property type="match status" value="1"/>
</dbReference>
<dbReference type="PROSITE" id="PS50057">
    <property type="entry name" value="FERM_3"/>
    <property type="match status" value="1"/>
</dbReference>
<dbReference type="SMART" id="SM00404">
    <property type="entry name" value="PTPc_motif"/>
    <property type="match status" value="1"/>
</dbReference>
<dbReference type="eggNOG" id="KOG0792">
    <property type="taxonomic scope" value="Eukaryota"/>
</dbReference>
<dbReference type="InterPro" id="IPR035963">
    <property type="entry name" value="FERM_2"/>
</dbReference>
<dbReference type="Pfam" id="PF09379">
    <property type="entry name" value="FERM_N"/>
    <property type="match status" value="1"/>
</dbReference>
<dbReference type="SMART" id="SM00295">
    <property type="entry name" value="B41"/>
    <property type="match status" value="1"/>
</dbReference>
<keyword evidence="5" id="KW-0677">Repeat</keyword>
<dbReference type="GO" id="GO:0005856">
    <property type="term" value="C:cytoskeleton"/>
    <property type="evidence" value="ECO:0007669"/>
    <property type="project" value="UniProtKB-SubCell"/>
</dbReference>
<dbReference type="Pfam" id="PF09380">
    <property type="entry name" value="FERM_C"/>
    <property type="match status" value="1"/>
</dbReference>
<dbReference type="PRINTS" id="PR00700">
    <property type="entry name" value="PRTYPHPHTASE"/>
</dbReference>
<evidence type="ECO:0000259" key="11">
    <source>
        <dbReference type="PROSITE" id="PS50057"/>
    </source>
</evidence>
<dbReference type="InterPro" id="IPR029021">
    <property type="entry name" value="Prot-tyrosine_phosphatase-like"/>
</dbReference>
<proteinExistence type="inferred from homology"/>
<dbReference type="Proteomes" id="UP000010552">
    <property type="component" value="Unassembled WGS sequence"/>
</dbReference>
<evidence type="ECO:0000259" key="13">
    <source>
        <dbReference type="PROSITE" id="PS51377"/>
    </source>
</evidence>
<dbReference type="InterPro" id="IPR018979">
    <property type="entry name" value="FERM_N"/>
</dbReference>
<dbReference type="Gene3D" id="3.10.20.90">
    <property type="entry name" value="Phosphatidylinositol 3-kinase Catalytic Subunit, Chain A, domain 1"/>
    <property type="match status" value="1"/>
</dbReference>
<dbReference type="FunCoup" id="L5KAF2">
    <property type="interactions" value="6"/>
</dbReference>
<dbReference type="CDD" id="cd06792">
    <property type="entry name" value="PDZ2-PTPN13_FRMPD2-like"/>
    <property type="match status" value="1"/>
</dbReference>
<dbReference type="InterPro" id="IPR016130">
    <property type="entry name" value="Tyr_Pase_AS"/>
</dbReference>
<dbReference type="GO" id="GO:0005634">
    <property type="term" value="C:nucleus"/>
    <property type="evidence" value="ECO:0007669"/>
    <property type="project" value="UniProtKB-SubCell"/>
</dbReference>
<dbReference type="SUPFAM" id="SSF50156">
    <property type="entry name" value="PDZ domain-like"/>
    <property type="match status" value="3"/>
</dbReference>
<organism evidence="14 15">
    <name type="scientific">Pteropus alecto</name>
    <name type="common">Black flying fox</name>
    <dbReference type="NCBI Taxonomy" id="9402"/>
    <lineage>
        <taxon>Eukaryota</taxon>
        <taxon>Metazoa</taxon>
        <taxon>Chordata</taxon>
        <taxon>Craniata</taxon>
        <taxon>Vertebrata</taxon>
        <taxon>Euteleostomi</taxon>
        <taxon>Mammalia</taxon>
        <taxon>Eutheria</taxon>
        <taxon>Laurasiatheria</taxon>
        <taxon>Chiroptera</taxon>
        <taxon>Yinpterochiroptera</taxon>
        <taxon>Pteropodoidea</taxon>
        <taxon>Pteropodidae</taxon>
        <taxon>Pteropodinae</taxon>
        <taxon>Pteropus</taxon>
    </lineage>
</organism>
<feature type="domain" description="Tyrosine specific protein phosphatases" evidence="10">
    <location>
        <begin position="1345"/>
        <end position="1417"/>
    </location>
</feature>
<evidence type="ECO:0000259" key="9">
    <source>
        <dbReference type="PROSITE" id="PS50055"/>
    </source>
</evidence>
<dbReference type="InterPro" id="IPR011019">
    <property type="entry name" value="KIND_dom"/>
</dbReference>
<keyword evidence="7" id="KW-0539">Nucleus</keyword>
<dbReference type="SMART" id="SM00228">
    <property type="entry name" value="PDZ"/>
    <property type="match status" value="3"/>
</dbReference>
<reference evidence="15" key="1">
    <citation type="journal article" date="2013" name="Science">
        <title>Comparative analysis of bat genomes provides insight into the evolution of flight and immunity.</title>
        <authorList>
            <person name="Zhang G."/>
            <person name="Cowled C."/>
            <person name="Shi Z."/>
            <person name="Huang Z."/>
            <person name="Bishop-Lilly K.A."/>
            <person name="Fang X."/>
            <person name="Wynne J.W."/>
            <person name="Xiong Z."/>
            <person name="Baker M.L."/>
            <person name="Zhao W."/>
            <person name="Tachedjian M."/>
            <person name="Zhu Y."/>
            <person name="Zhou P."/>
            <person name="Jiang X."/>
            <person name="Ng J."/>
            <person name="Yang L."/>
            <person name="Wu L."/>
            <person name="Xiao J."/>
            <person name="Feng Y."/>
            <person name="Chen Y."/>
            <person name="Sun X."/>
            <person name="Zhang Y."/>
            <person name="Marsh G.A."/>
            <person name="Crameri G."/>
            <person name="Broder C.C."/>
            <person name="Frey K.G."/>
            <person name="Wang L.F."/>
            <person name="Wang J."/>
        </authorList>
    </citation>
    <scope>NUCLEOTIDE SEQUENCE [LARGE SCALE GENOMIC DNA]</scope>
</reference>
<evidence type="ECO:0000313" key="14">
    <source>
        <dbReference type="EMBL" id="ELK08337.1"/>
    </source>
</evidence>
<dbReference type="SUPFAM" id="SSF52799">
    <property type="entry name" value="(Phosphotyrosine protein) phosphatases II"/>
    <property type="match status" value="1"/>
</dbReference>
<dbReference type="InterPro" id="IPR003595">
    <property type="entry name" value="Tyr_Pase_cat"/>
</dbReference>
<dbReference type="SUPFAM" id="SSF47031">
    <property type="entry name" value="Second domain of FERM"/>
    <property type="match status" value="1"/>
</dbReference>
<comment type="subcellular location">
    <subcellularLocation>
        <location evidence="2">Cytoplasm</location>
        <location evidence="2">Cytoskeleton</location>
    </subcellularLocation>
    <subcellularLocation>
        <location evidence="1">Nucleus</location>
    </subcellularLocation>
</comment>
<dbReference type="Pfam" id="PF00373">
    <property type="entry name" value="FERM_M"/>
    <property type="match status" value="1"/>
</dbReference>
<evidence type="ECO:0000256" key="7">
    <source>
        <dbReference type="ARBA" id="ARBA00023242"/>
    </source>
</evidence>
<dbReference type="SMART" id="SM00194">
    <property type="entry name" value="PTPc"/>
    <property type="match status" value="1"/>
</dbReference>
<dbReference type="STRING" id="9402.L5KAF2"/>
<protein>
    <submittedName>
        <fullName evidence="14">FERM and PDZ domain-containing protein 2</fullName>
    </submittedName>
</protein>
<dbReference type="PANTHER" id="PTHR46900:SF4">
    <property type="entry name" value="FERM AND PDZ DOMAIN CONTAINING 2"/>
    <property type="match status" value="1"/>
</dbReference>
<accession>L5KAF2</accession>
<gene>
    <name evidence="14" type="ORF">PAL_GLEAN10004412</name>
</gene>
<evidence type="ECO:0000256" key="2">
    <source>
        <dbReference type="ARBA" id="ARBA00004245"/>
    </source>
</evidence>
<dbReference type="FunFam" id="2.30.42.10:FF:000084">
    <property type="entry name" value="Tyrosine-protein phosphatase non-receptor type 13"/>
    <property type="match status" value="1"/>
</dbReference>
<dbReference type="Pfam" id="PF00102">
    <property type="entry name" value="Y_phosphatase"/>
    <property type="match status" value="1"/>
</dbReference>
<dbReference type="CDD" id="cd14473">
    <property type="entry name" value="FERM_B-lobe"/>
    <property type="match status" value="1"/>
</dbReference>
<dbReference type="InterPro" id="IPR019749">
    <property type="entry name" value="Band_41_domain"/>
</dbReference>
<dbReference type="Gene3D" id="1.10.510.10">
    <property type="entry name" value="Transferase(Phosphotransferase) domain 1"/>
    <property type="match status" value="1"/>
</dbReference>
<evidence type="ECO:0000256" key="4">
    <source>
        <dbReference type="ARBA" id="ARBA00022490"/>
    </source>
</evidence>
<dbReference type="InterPro" id="IPR052074">
    <property type="entry name" value="NonRcpt_TyrProt_Phosphatase"/>
</dbReference>
<dbReference type="SUPFAM" id="SSF50729">
    <property type="entry name" value="PH domain-like"/>
    <property type="match status" value="1"/>
</dbReference>
<dbReference type="PROSITE" id="PS50055">
    <property type="entry name" value="TYR_PHOSPHATASE_PTP"/>
    <property type="match status" value="1"/>
</dbReference>
<keyword evidence="6" id="KW-0206">Cytoskeleton</keyword>
<dbReference type="InParanoid" id="L5KAF2"/>
<dbReference type="InterPro" id="IPR036034">
    <property type="entry name" value="PDZ_sf"/>
</dbReference>
<dbReference type="PRINTS" id="PR00935">
    <property type="entry name" value="BAND41"/>
</dbReference>
<feature type="domain" description="PDZ" evidence="12">
    <location>
        <begin position="654"/>
        <end position="740"/>
    </location>
</feature>
<feature type="domain" description="KIND" evidence="13">
    <location>
        <begin position="6"/>
        <end position="187"/>
    </location>
</feature>
<name>L5KAF2_PTEAL</name>
<evidence type="ECO:0000259" key="12">
    <source>
        <dbReference type="PROSITE" id="PS50106"/>
    </source>
</evidence>
<dbReference type="SMART" id="SM01196">
    <property type="entry name" value="FERM_C"/>
    <property type="match status" value="1"/>
</dbReference>
<dbReference type="PANTHER" id="PTHR46900">
    <property type="entry name" value="TYROSINE-PROTEIN PHOSPHATASE NON-RECEPTOR TYPE 13"/>
    <property type="match status" value="1"/>
</dbReference>